<dbReference type="PANTHER" id="PTHR42948">
    <property type="entry name" value="TRANSPORTER"/>
    <property type="match status" value="1"/>
</dbReference>
<dbReference type="GO" id="GO:0015293">
    <property type="term" value="F:symporter activity"/>
    <property type="evidence" value="ECO:0007669"/>
    <property type="project" value="UniProtKB-KW"/>
</dbReference>
<sequence length="462" mass="47879">MSEHTANIAASSISLSEPTTAPAPVWSSRFAFLAAAVGSAVGLGNIWKFPYMAGANGGGAFVILYLGMVAVIGVPILIAELTLGRRGGAAVSRCFGRITGGKGRLWNALGWLSAGTAIVILSFYSIVAGWALAYAVKSVSGSMQGLAPEDYAAHFDTLLANPGEMIFWQAVILGATASIAAGGVRGGLDRAVRWLMPLLALLLVALGVYAAALGDAGAALRFLFTPDFSALTPEAALSAAGHAFFTLSLGVGAMIAYGGYIPEHVSVPRAAAWVALFDTLCALAAGMVIFPIVFAFGLDPAAGPGLIFVTLPVAFGAMPGGAIAGGLFFTLLVIAALTSTLSLIEPMAASLANDGASRRVWTLRLTAIAGALGLVSVFSFNIWSEVRLWDAEKTLFDWLNHLTTEISLPLGGMGVAIFAGWAAPKTLLRGEFASGKAYRVWRFLIRYVAPLAVAAVFIHLVI</sequence>
<dbReference type="OrthoDB" id="9762833at2"/>
<keyword evidence="6" id="KW-0769">Symport</keyword>
<protein>
    <recommendedName>
        <fullName evidence="6">Transporter</fullName>
    </recommendedName>
</protein>
<feature type="transmembrane region" description="Helical" evidence="7">
    <location>
        <begin position="166"/>
        <end position="186"/>
    </location>
</feature>
<proteinExistence type="inferred from homology"/>
<comment type="similarity">
    <text evidence="6">Belongs to the sodium:neurotransmitter symporter (SNF) (TC 2.A.22) family.</text>
</comment>
<feature type="transmembrane region" description="Helical" evidence="7">
    <location>
        <begin position="236"/>
        <end position="260"/>
    </location>
</feature>
<dbReference type="CDD" id="cd10336">
    <property type="entry name" value="SLC6sbd_Tyt1-Like"/>
    <property type="match status" value="1"/>
</dbReference>
<dbReference type="Proteomes" id="UP000239504">
    <property type="component" value="Unassembled WGS sequence"/>
</dbReference>
<evidence type="ECO:0000256" key="2">
    <source>
        <dbReference type="ARBA" id="ARBA00022448"/>
    </source>
</evidence>
<dbReference type="RefSeq" id="WP_104832293.1">
    <property type="nucleotide sequence ID" value="NZ_PJCH01000017.1"/>
</dbReference>
<feature type="transmembrane region" description="Helical" evidence="7">
    <location>
        <begin position="105"/>
        <end position="133"/>
    </location>
</feature>
<dbReference type="EMBL" id="PJCH01000017">
    <property type="protein sequence ID" value="PQA85653.1"/>
    <property type="molecule type" value="Genomic_DNA"/>
</dbReference>
<dbReference type="NCBIfam" id="NF037979">
    <property type="entry name" value="Na_transp"/>
    <property type="match status" value="1"/>
</dbReference>
<comment type="caution">
    <text evidence="8">The sequence shown here is derived from an EMBL/GenBank/DDBJ whole genome shotgun (WGS) entry which is preliminary data.</text>
</comment>
<evidence type="ECO:0000313" key="8">
    <source>
        <dbReference type="EMBL" id="PQA85653.1"/>
    </source>
</evidence>
<name>A0A2S7JZH3_9PROT</name>
<evidence type="ECO:0000256" key="5">
    <source>
        <dbReference type="ARBA" id="ARBA00023136"/>
    </source>
</evidence>
<feature type="transmembrane region" description="Helical" evidence="7">
    <location>
        <begin position="272"/>
        <end position="298"/>
    </location>
</feature>
<dbReference type="InterPro" id="IPR047218">
    <property type="entry name" value="YocR/YhdH-like"/>
</dbReference>
<feature type="transmembrane region" description="Helical" evidence="7">
    <location>
        <begin position="59"/>
        <end position="84"/>
    </location>
</feature>
<dbReference type="PROSITE" id="PS00610">
    <property type="entry name" value="NA_NEUROTRAN_SYMP_1"/>
    <property type="match status" value="1"/>
</dbReference>
<feature type="transmembrane region" description="Helical" evidence="7">
    <location>
        <begin position="406"/>
        <end position="423"/>
    </location>
</feature>
<evidence type="ECO:0000256" key="6">
    <source>
        <dbReference type="RuleBase" id="RU003732"/>
    </source>
</evidence>
<dbReference type="InterPro" id="IPR000175">
    <property type="entry name" value="Na/ntran_symport"/>
</dbReference>
<feature type="transmembrane region" description="Helical" evidence="7">
    <location>
        <begin position="365"/>
        <end position="386"/>
    </location>
</feature>
<dbReference type="SUPFAM" id="SSF161070">
    <property type="entry name" value="SNF-like"/>
    <property type="match status" value="1"/>
</dbReference>
<dbReference type="PROSITE" id="PS50267">
    <property type="entry name" value="NA_NEUROTRAN_SYMP_3"/>
    <property type="match status" value="1"/>
</dbReference>
<feature type="transmembrane region" description="Helical" evidence="7">
    <location>
        <begin position="198"/>
        <end position="224"/>
    </location>
</feature>
<dbReference type="Pfam" id="PF00209">
    <property type="entry name" value="SNF"/>
    <property type="match status" value="2"/>
</dbReference>
<keyword evidence="2 6" id="KW-0813">Transport</keyword>
<dbReference type="GO" id="GO:0016020">
    <property type="term" value="C:membrane"/>
    <property type="evidence" value="ECO:0007669"/>
    <property type="project" value="UniProtKB-SubCell"/>
</dbReference>
<dbReference type="PRINTS" id="PR00176">
    <property type="entry name" value="NANEUSMPORT"/>
</dbReference>
<feature type="transmembrane region" description="Helical" evidence="7">
    <location>
        <begin position="30"/>
        <end position="47"/>
    </location>
</feature>
<feature type="transmembrane region" description="Helical" evidence="7">
    <location>
        <begin position="318"/>
        <end position="344"/>
    </location>
</feature>
<dbReference type="AlphaFoldDB" id="A0A2S7JZH3"/>
<evidence type="ECO:0000256" key="1">
    <source>
        <dbReference type="ARBA" id="ARBA00004141"/>
    </source>
</evidence>
<accession>A0A2S7JZH3</accession>
<evidence type="ECO:0000256" key="7">
    <source>
        <dbReference type="SAM" id="Phobius"/>
    </source>
</evidence>
<evidence type="ECO:0000256" key="4">
    <source>
        <dbReference type="ARBA" id="ARBA00022989"/>
    </source>
</evidence>
<reference evidence="8 9" key="1">
    <citation type="submission" date="2017-12" db="EMBL/GenBank/DDBJ databases">
        <authorList>
            <person name="Hurst M.R.H."/>
        </authorList>
    </citation>
    <scope>NUCLEOTIDE SEQUENCE [LARGE SCALE GENOMIC DNA]</scope>
    <source>
        <strain evidence="8 9">SY-3-19</strain>
    </source>
</reference>
<organism evidence="8 9">
    <name type="scientific">Hyphococcus luteus</name>
    <dbReference type="NCBI Taxonomy" id="2058213"/>
    <lineage>
        <taxon>Bacteria</taxon>
        <taxon>Pseudomonadati</taxon>
        <taxon>Pseudomonadota</taxon>
        <taxon>Alphaproteobacteria</taxon>
        <taxon>Parvularculales</taxon>
        <taxon>Parvularculaceae</taxon>
        <taxon>Hyphococcus</taxon>
    </lineage>
</organism>
<evidence type="ECO:0000256" key="3">
    <source>
        <dbReference type="ARBA" id="ARBA00022692"/>
    </source>
</evidence>
<keyword evidence="9" id="KW-1185">Reference proteome</keyword>
<dbReference type="InterPro" id="IPR037272">
    <property type="entry name" value="SNS_sf"/>
</dbReference>
<keyword evidence="5 7" id="KW-0472">Membrane</keyword>
<feature type="transmembrane region" description="Helical" evidence="7">
    <location>
        <begin position="444"/>
        <end position="461"/>
    </location>
</feature>
<keyword evidence="4 7" id="KW-1133">Transmembrane helix</keyword>
<comment type="subcellular location">
    <subcellularLocation>
        <location evidence="1">Membrane</location>
        <topology evidence="1">Multi-pass membrane protein</topology>
    </subcellularLocation>
</comment>
<evidence type="ECO:0000313" key="9">
    <source>
        <dbReference type="Proteomes" id="UP000239504"/>
    </source>
</evidence>
<keyword evidence="3 6" id="KW-0812">Transmembrane</keyword>
<dbReference type="PANTHER" id="PTHR42948:SF1">
    <property type="entry name" value="TRANSPORTER"/>
    <property type="match status" value="1"/>
</dbReference>
<gene>
    <name evidence="8" type="ORF">CW354_22245</name>
</gene>